<dbReference type="InterPro" id="IPR046373">
    <property type="entry name" value="Acyl-CoA_Oxase/DH_mid-dom_sf"/>
</dbReference>
<sequence length="427" mass="46256">MKLAVPTTLLNSQQAMEVASMTIHNEAPVAVERGLSDPEIVDKWVSVARSLAPLVESEVARGTEDKLVTRKVVQAWKDAGLYRLLIPTRLGGEGLDSASYLTVAEEISRQDASAGWTFAIHTVGTLFPGLLLPESSYRLIIGDDADRIACGFAFGKVPGTARPVDGGYLVVSEPMPFGSGTQHVDRVASMLYLLDSNGEEVIGEDGKPVVVNSYIDPSNIEWLGNWDPAGLQGTGSGHYRVKEHVLEEKWLSVAPGERISDPVFGQGFLPLVHLHHSSVALGVAKRAIEEVAKSAKGRRRGEVAALDENGVFQSDFVRIDSLYQSARAFLLSAYQQIWQAALQGRVTEQHTARVQQADHYAHRVLRDIVSTASVWAGSDAIPRDNVFARLTRDTAVALNHLMLSPHQTANLAPVLLAEAQTGSSRTS</sequence>
<dbReference type="Pfam" id="PF08028">
    <property type="entry name" value="Acyl-CoA_dh_2"/>
    <property type="match status" value="1"/>
</dbReference>
<dbReference type="SUPFAM" id="SSF47203">
    <property type="entry name" value="Acyl-CoA dehydrogenase C-terminal domain-like"/>
    <property type="match status" value="1"/>
</dbReference>
<dbReference type="InterPro" id="IPR050741">
    <property type="entry name" value="Acyl-CoA_dehydrogenase"/>
</dbReference>
<evidence type="ECO:0000313" key="6">
    <source>
        <dbReference type="Proteomes" id="UP000183810"/>
    </source>
</evidence>
<comment type="similarity">
    <text evidence="2">Belongs to the HpaH/HsaA monooxygenase family.</text>
</comment>
<evidence type="ECO:0000259" key="4">
    <source>
        <dbReference type="Pfam" id="PF08028"/>
    </source>
</evidence>
<dbReference type="GO" id="GO:0050660">
    <property type="term" value="F:flavin adenine dinucleotide binding"/>
    <property type="evidence" value="ECO:0007669"/>
    <property type="project" value="InterPro"/>
</dbReference>
<protein>
    <recommendedName>
        <fullName evidence="7">Acyl-CoA dehydrogenase</fullName>
    </recommendedName>
</protein>
<dbReference type="Pfam" id="PF02771">
    <property type="entry name" value="Acyl-CoA_dh_N"/>
    <property type="match status" value="1"/>
</dbReference>
<dbReference type="SUPFAM" id="SSF56645">
    <property type="entry name" value="Acyl-CoA dehydrogenase NM domain-like"/>
    <property type="match status" value="1"/>
</dbReference>
<dbReference type="InterPro" id="IPR013107">
    <property type="entry name" value="Acyl-CoA_DH_C"/>
</dbReference>
<keyword evidence="1" id="KW-0560">Oxidoreductase</keyword>
<name>A0A1J0VRR3_9NOCA</name>
<feature type="domain" description="Acyl-CoA dehydrogenase/oxidase N-terminal" evidence="3">
    <location>
        <begin position="57"/>
        <end position="122"/>
    </location>
</feature>
<accession>A0A1J0VRR3</accession>
<dbReference type="InterPro" id="IPR037069">
    <property type="entry name" value="AcylCoA_DH/ox_N_sf"/>
</dbReference>
<dbReference type="InterPro" id="IPR009100">
    <property type="entry name" value="AcylCoA_DH/oxidase_NM_dom_sf"/>
</dbReference>
<proteinExistence type="inferred from homology"/>
<dbReference type="PANTHER" id="PTHR48083">
    <property type="entry name" value="MEDIUM-CHAIN SPECIFIC ACYL-COA DEHYDROGENASE, MITOCHONDRIAL-RELATED"/>
    <property type="match status" value="1"/>
</dbReference>
<dbReference type="GO" id="GO:0005737">
    <property type="term" value="C:cytoplasm"/>
    <property type="evidence" value="ECO:0007669"/>
    <property type="project" value="TreeGrafter"/>
</dbReference>
<dbReference type="GO" id="GO:0003995">
    <property type="term" value="F:acyl-CoA dehydrogenase activity"/>
    <property type="evidence" value="ECO:0007669"/>
    <property type="project" value="TreeGrafter"/>
</dbReference>
<evidence type="ECO:0000259" key="3">
    <source>
        <dbReference type="Pfam" id="PF02771"/>
    </source>
</evidence>
<dbReference type="Proteomes" id="UP000183810">
    <property type="component" value="Chromosome"/>
</dbReference>
<dbReference type="Gene3D" id="1.20.140.10">
    <property type="entry name" value="Butyryl-CoA Dehydrogenase, subunit A, domain 3"/>
    <property type="match status" value="1"/>
</dbReference>
<feature type="domain" description="Acyl-CoA dehydrogenase C-terminal" evidence="4">
    <location>
        <begin position="275"/>
        <end position="404"/>
    </location>
</feature>
<dbReference type="Gene3D" id="1.10.540.10">
    <property type="entry name" value="Acyl-CoA dehydrogenase/oxidase, N-terminal domain"/>
    <property type="match status" value="1"/>
</dbReference>
<evidence type="ECO:0000256" key="2">
    <source>
        <dbReference type="ARBA" id="ARBA00049661"/>
    </source>
</evidence>
<dbReference type="PANTHER" id="PTHR48083:SF5">
    <property type="entry name" value="NRGC PROTEIN"/>
    <property type="match status" value="1"/>
</dbReference>
<evidence type="ECO:0000313" key="5">
    <source>
        <dbReference type="EMBL" id="APE34724.1"/>
    </source>
</evidence>
<evidence type="ECO:0000256" key="1">
    <source>
        <dbReference type="ARBA" id="ARBA00023002"/>
    </source>
</evidence>
<dbReference type="AlphaFoldDB" id="A0A1J0VRR3"/>
<dbReference type="Gene3D" id="2.40.110.10">
    <property type="entry name" value="Butyryl-CoA Dehydrogenase, subunit A, domain 2"/>
    <property type="match status" value="1"/>
</dbReference>
<organism evidence="5 6">
    <name type="scientific">Nocardia mangyaensis</name>
    <dbReference type="NCBI Taxonomy" id="2213200"/>
    <lineage>
        <taxon>Bacteria</taxon>
        <taxon>Bacillati</taxon>
        <taxon>Actinomycetota</taxon>
        <taxon>Actinomycetes</taxon>
        <taxon>Mycobacteriales</taxon>
        <taxon>Nocardiaceae</taxon>
        <taxon>Nocardia</taxon>
    </lineage>
</organism>
<keyword evidence="6" id="KW-1185">Reference proteome</keyword>
<gene>
    <name evidence="5" type="ORF">BOX37_13050</name>
</gene>
<dbReference type="GO" id="GO:0033539">
    <property type="term" value="P:fatty acid beta-oxidation using acyl-CoA dehydrogenase"/>
    <property type="evidence" value="ECO:0007669"/>
    <property type="project" value="TreeGrafter"/>
</dbReference>
<dbReference type="KEGG" id="nsl:BOX37_13050"/>
<evidence type="ECO:0008006" key="7">
    <source>
        <dbReference type="Google" id="ProtNLM"/>
    </source>
</evidence>
<dbReference type="InterPro" id="IPR036250">
    <property type="entry name" value="AcylCo_DH-like_C"/>
</dbReference>
<reference evidence="5" key="1">
    <citation type="submission" date="2016-11" db="EMBL/GenBank/DDBJ databases">
        <authorList>
            <person name="Jaros S."/>
            <person name="Januszkiewicz K."/>
            <person name="Wedrychowicz H."/>
        </authorList>
    </citation>
    <scope>NUCLEOTIDE SEQUENCE [LARGE SCALE GENOMIC DNA]</scope>
    <source>
        <strain evidence="5">Y48</strain>
    </source>
</reference>
<dbReference type="EMBL" id="CP018082">
    <property type="protein sequence ID" value="APE34724.1"/>
    <property type="molecule type" value="Genomic_DNA"/>
</dbReference>
<dbReference type="InterPro" id="IPR013786">
    <property type="entry name" value="AcylCoA_DH/ox_N"/>
</dbReference>
<dbReference type="PIRSF" id="PIRSF016578">
    <property type="entry name" value="HsaA"/>
    <property type="match status" value="1"/>
</dbReference>